<dbReference type="Gene3D" id="1.10.3210.10">
    <property type="entry name" value="Hypothetical protein af1432"/>
    <property type="match status" value="1"/>
</dbReference>
<dbReference type="InterPro" id="IPR004811">
    <property type="entry name" value="RelA/Spo_fam"/>
</dbReference>
<evidence type="ECO:0000256" key="1">
    <source>
        <dbReference type="RuleBase" id="RU003847"/>
    </source>
</evidence>
<dbReference type="Gene3D" id="3.30.70.260">
    <property type="match status" value="1"/>
</dbReference>
<dbReference type="Pfam" id="PF19296">
    <property type="entry name" value="RelA_AH_RIS"/>
    <property type="match status" value="1"/>
</dbReference>
<dbReference type="InterPro" id="IPR012676">
    <property type="entry name" value="TGS-like"/>
</dbReference>
<feature type="domain" description="TGS" evidence="3">
    <location>
        <begin position="404"/>
        <end position="465"/>
    </location>
</feature>
<dbReference type="InterPro" id="IPR002912">
    <property type="entry name" value="ACT_dom"/>
</dbReference>
<name>A0A170Z7N8_9BACT</name>
<dbReference type="SUPFAM" id="SSF109604">
    <property type="entry name" value="HD-domain/PDEase-like"/>
    <property type="match status" value="1"/>
</dbReference>
<dbReference type="InterPro" id="IPR033655">
    <property type="entry name" value="TGS_RelA/SpoT"/>
</dbReference>
<dbReference type="RefSeq" id="WP_068702551.1">
    <property type="nucleotide sequence ID" value="NZ_BDCR01000001.1"/>
</dbReference>
<dbReference type="InterPro" id="IPR004095">
    <property type="entry name" value="TGS"/>
</dbReference>
<dbReference type="PANTHER" id="PTHR21262:SF31">
    <property type="entry name" value="GTP PYROPHOSPHOKINASE"/>
    <property type="match status" value="1"/>
</dbReference>
<dbReference type="InterPro" id="IPR012675">
    <property type="entry name" value="Beta-grasp_dom_sf"/>
</dbReference>
<dbReference type="InterPro" id="IPR045600">
    <property type="entry name" value="RelA/SpoT_AH_RIS"/>
</dbReference>
<dbReference type="SUPFAM" id="SSF55021">
    <property type="entry name" value="ACT-like"/>
    <property type="match status" value="1"/>
</dbReference>
<dbReference type="Proteomes" id="UP000076586">
    <property type="component" value="Unassembled WGS sequence"/>
</dbReference>
<evidence type="ECO:0000259" key="2">
    <source>
        <dbReference type="PROSITE" id="PS51671"/>
    </source>
</evidence>
<gene>
    <name evidence="4" type="ORF">PJIAN_1994</name>
</gene>
<dbReference type="OrthoDB" id="9805041at2"/>
<dbReference type="InterPro" id="IPR045865">
    <property type="entry name" value="ACT-like_dom_sf"/>
</dbReference>
<dbReference type="GO" id="GO:0016301">
    <property type="term" value="F:kinase activity"/>
    <property type="evidence" value="ECO:0007669"/>
    <property type="project" value="UniProtKB-KW"/>
</dbReference>
<protein>
    <submittedName>
        <fullName evidence="4">GTP pyrophosphokinase</fullName>
    </submittedName>
</protein>
<keyword evidence="4" id="KW-0808">Transferase</keyword>
<dbReference type="Pfam" id="PF02824">
    <property type="entry name" value="TGS"/>
    <property type="match status" value="1"/>
</dbReference>
<evidence type="ECO:0000313" key="5">
    <source>
        <dbReference type="Proteomes" id="UP000076586"/>
    </source>
</evidence>
<dbReference type="CDD" id="cd04876">
    <property type="entry name" value="ACT_RelA-SpoT"/>
    <property type="match status" value="1"/>
</dbReference>
<dbReference type="GO" id="GO:0015969">
    <property type="term" value="P:guanosine tetraphosphate metabolic process"/>
    <property type="evidence" value="ECO:0007669"/>
    <property type="project" value="InterPro"/>
</dbReference>
<feature type="domain" description="ACT" evidence="2">
    <location>
        <begin position="665"/>
        <end position="737"/>
    </location>
</feature>
<dbReference type="InterPro" id="IPR043519">
    <property type="entry name" value="NT_sf"/>
</dbReference>
<dbReference type="SUPFAM" id="SSF81301">
    <property type="entry name" value="Nucleotidyltransferase"/>
    <property type="match status" value="1"/>
</dbReference>
<dbReference type="GO" id="GO:0005886">
    <property type="term" value="C:plasma membrane"/>
    <property type="evidence" value="ECO:0007669"/>
    <property type="project" value="TreeGrafter"/>
</dbReference>
<sequence>MVQPLVIPEKERREVARHYREMLRAVDNILTQEDIKLSRQWMYQSIAKMLEKGEMMPTRRVIKHLRMAQVLVNEFGLGRSAILATILYDSLLAGSETLESIEKQFGPSVSIIVHGLCRAHDLYERNSAIETENFRQLLLTFAEDMRVILIMIADRLDTMRTLRDHADDEVRLKVAHEASNLYAPLAHRMGLYAIKTELEDLSLKYSNPQIYKEIAHKLNETKRSRDQYIASFIEPVKKKLEDAGFKFDIKGRTKSIHSIWNKMKKQNTPFENIYDLFAIRIILDTPVDKEKSECWQVYSIVTDMYMPNPKRLRDWLSIPKSNGYESLHITVMGNEGKWVEVQIRTRRMDEIAEKGVAAHWKYKGIKSESSGMDEWLKNLRTILENPEMNSKEVMDNFKLNLYDDDVFVFTPNGDLHKLKKGATVLDFAFAIHSGLGCRCVGAKVGGRNVPLKYVLLNGDQVEILTSANQSPKRDWLNIAVTSKARTKIKQSLKEEENKAADLGREALQRRMKNRKIEFDEAQIMKLARKHGFKFVSEFYQAISYERLDVIDLCEELVELDKHEETPELAALRSVDNFSKQTDLEKITSENDVLVIGDNVKNVQYSLAKCCNPIYGDNVFGFVSVTGGIKIHRDDCPNASQLKEKFGYRIIDVKWAGKSGKFDLATLRIVGKDDIGIVSNITSVISKENRVQMRSISVNSHDGMFEGTITVMVSDVAQLSQLIKKLQGVKGVIRAERM</sequence>
<proteinExistence type="inferred from homology"/>
<dbReference type="Gene3D" id="3.30.460.10">
    <property type="entry name" value="Beta Polymerase, domain 2"/>
    <property type="match status" value="1"/>
</dbReference>
<organism evidence="4 5">
    <name type="scientific">Paludibacter jiangxiensis</name>
    <dbReference type="NCBI Taxonomy" id="681398"/>
    <lineage>
        <taxon>Bacteria</taxon>
        <taxon>Pseudomonadati</taxon>
        <taxon>Bacteroidota</taxon>
        <taxon>Bacteroidia</taxon>
        <taxon>Bacteroidales</taxon>
        <taxon>Paludibacteraceae</taxon>
        <taxon>Paludibacter</taxon>
    </lineage>
</organism>
<dbReference type="PROSITE" id="PS51671">
    <property type="entry name" value="ACT"/>
    <property type="match status" value="1"/>
</dbReference>
<dbReference type="PROSITE" id="PS51880">
    <property type="entry name" value="TGS"/>
    <property type="match status" value="1"/>
</dbReference>
<dbReference type="AlphaFoldDB" id="A0A170Z7N8"/>
<dbReference type="SMART" id="SM00954">
    <property type="entry name" value="RelA_SpoT"/>
    <property type="match status" value="1"/>
</dbReference>
<dbReference type="CDD" id="cd05399">
    <property type="entry name" value="NT_Rel-Spo_like"/>
    <property type="match status" value="1"/>
</dbReference>
<dbReference type="CDD" id="cd01668">
    <property type="entry name" value="TGS_RSH"/>
    <property type="match status" value="1"/>
</dbReference>
<accession>A0A170Z7N8</accession>
<keyword evidence="5" id="KW-1185">Reference proteome</keyword>
<dbReference type="SUPFAM" id="SSF81271">
    <property type="entry name" value="TGS-like"/>
    <property type="match status" value="1"/>
</dbReference>
<comment type="similarity">
    <text evidence="1">Belongs to the relA/spoT family.</text>
</comment>
<dbReference type="Pfam" id="PF13328">
    <property type="entry name" value="HD_4"/>
    <property type="match status" value="1"/>
</dbReference>
<dbReference type="Pfam" id="PF13291">
    <property type="entry name" value="ACT_4"/>
    <property type="match status" value="1"/>
</dbReference>
<reference evidence="5" key="2">
    <citation type="journal article" date="2017" name="Genome Announc.">
        <title>Draft genome sequence of Paludibacter jiangxiensis NM7(T), a propionate-producing fermentative bacterium.</title>
        <authorList>
            <person name="Qiu Y.-L."/>
            <person name="Tourlousse D.M."/>
            <person name="Matsuura N."/>
            <person name="Ohashi A."/>
            <person name="Sekiguchi Y."/>
        </authorList>
    </citation>
    <scope>NUCLEOTIDE SEQUENCE [LARGE SCALE GENOMIC DNA]</scope>
    <source>
        <strain evidence="5">NM7</strain>
    </source>
</reference>
<evidence type="ECO:0000313" key="4">
    <source>
        <dbReference type="EMBL" id="GAT62401.1"/>
    </source>
</evidence>
<dbReference type="InterPro" id="IPR007685">
    <property type="entry name" value="RelA_SpoT"/>
</dbReference>
<comment type="caution">
    <text evidence="4">The sequence shown here is derived from an EMBL/GenBank/DDBJ whole genome shotgun (WGS) entry which is preliminary data.</text>
</comment>
<dbReference type="STRING" id="681398.PJIAN_1994"/>
<dbReference type="FunFam" id="3.10.20.30:FF:000002">
    <property type="entry name" value="GTP pyrophosphokinase (RelA/SpoT)"/>
    <property type="match status" value="1"/>
</dbReference>
<reference evidence="5" key="1">
    <citation type="submission" date="2016-04" db="EMBL/GenBank/DDBJ databases">
        <title>Draft genome sequence of Paludibacter jiangxiensis strain NM7.</title>
        <authorList>
            <person name="Qiu Y."/>
            <person name="Matsuura N."/>
            <person name="Ohashi A."/>
            <person name="Tourlousse M.D."/>
            <person name="Sekiguchi Y."/>
        </authorList>
    </citation>
    <scope>NUCLEOTIDE SEQUENCE [LARGE SCALE GENOMIC DNA]</scope>
    <source>
        <strain evidence="5">NM7</strain>
    </source>
</reference>
<dbReference type="Pfam" id="PF04607">
    <property type="entry name" value="RelA_SpoT"/>
    <property type="match status" value="1"/>
</dbReference>
<dbReference type="PANTHER" id="PTHR21262">
    <property type="entry name" value="GUANOSINE-3',5'-BIS DIPHOSPHATE 3'-PYROPHOSPHOHYDROLASE"/>
    <property type="match status" value="1"/>
</dbReference>
<dbReference type="Gene3D" id="3.10.20.30">
    <property type="match status" value="1"/>
</dbReference>
<dbReference type="EMBL" id="BDCR01000001">
    <property type="protein sequence ID" value="GAT62401.1"/>
    <property type="molecule type" value="Genomic_DNA"/>
</dbReference>
<evidence type="ECO:0000259" key="3">
    <source>
        <dbReference type="PROSITE" id="PS51880"/>
    </source>
</evidence>
<dbReference type="NCBIfam" id="TIGR00691">
    <property type="entry name" value="spoT_relA"/>
    <property type="match status" value="1"/>
</dbReference>
<comment type="function">
    <text evidence="1">In eubacteria ppGpp (guanosine 3'-diphosphate 5'-diphosphate) is a mediator of the stringent response that coordinates a variety of cellular activities in response to changes in nutritional abundance.</text>
</comment>
<keyword evidence="4" id="KW-0418">Kinase</keyword>